<reference evidence="5" key="2">
    <citation type="submission" date="2015-06" db="UniProtKB">
        <authorList>
            <consortium name="EnsemblMetazoa"/>
        </authorList>
    </citation>
    <scope>IDENTIFICATION</scope>
</reference>
<dbReference type="PRINTS" id="PR00081">
    <property type="entry name" value="GDHRDH"/>
</dbReference>
<evidence type="ECO:0000313" key="6">
    <source>
        <dbReference type="Proteomes" id="UP000015104"/>
    </source>
</evidence>
<keyword evidence="6" id="KW-1185">Reference proteome</keyword>
<evidence type="ECO:0000313" key="5">
    <source>
        <dbReference type="EnsemblMetazoa" id="tetur12g00120.1"/>
    </source>
</evidence>
<dbReference type="GO" id="GO:0016491">
    <property type="term" value="F:oxidoreductase activity"/>
    <property type="evidence" value="ECO:0007669"/>
    <property type="project" value="UniProtKB-KW"/>
</dbReference>
<proteinExistence type="inferred from homology"/>
<evidence type="ECO:0000256" key="3">
    <source>
        <dbReference type="RuleBase" id="RU000363"/>
    </source>
</evidence>
<name>T1KI54_TETUR</name>
<dbReference type="SUPFAM" id="SSF51735">
    <property type="entry name" value="NAD(P)-binding Rossmann-fold domains"/>
    <property type="match status" value="2"/>
</dbReference>
<dbReference type="PRINTS" id="PR00080">
    <property type="entry name" value="SDRFAMILY"/>
</dbReference>
<dbReference type="InterPro" id="IPR002347">
    <property type="entry name" value="SDR_fam"/>
</dbReference>
<dbReference type="InterPro" id="IPR057326">
    <property type="entry name" value="KR_dom"/>
</dbReference>
<dbReference type="InterPro" id="IPR036291">
    <property type="entry name" value="NAD(P)-bd_dom_sf"/>
</dbReference>
<dbReference type="SMART" id="SM00822">
    <property type="entry name" value="PKS_KR"/>
    <property type="match status" value="1"/>
</dbReference>
<keyword evidence="2" id="KW-0560">Oxidoreductase</keyword>
<accession>T1KI54</accession>
<dbReference type="InterPro" id="IPR051468">
    <property type="entry name" value="Fungal_SecMetab_SDRs"/>
</dbReference>
<dbReference type="PANTHER" id="PTHR43544:SF7">
    <property type="entry name" value="NADB-LER2"/>
    <property type="match status" value="1"/>
</dbReference>
<dbReference type="CDD" id="cd05325">
    <property type="entry name" value="carb_red_sniffer_like_SDR_c"/>
    <property type="match status" value="1"/>
</dbReference>
<comment type="similarity">
    <text evidence="3">Belongs to the short-chain dehydrogenases/reductases (SDR) family.</text>
</comment>
<evidence type="ECO:0000259" key="4">
    <source>
        <dbReference type="SMART" id="SM00822"/>
    </source>
</evidence>
<evidence type="ECO:0000256" key="1">
    <source>
        <dbReference type="ARBA" id="ARBA00022857"/>
    </source>
</evidence>
<organism evidence="5 6">
    <name type="scientific">Tetranychus urticae</name>
    <name type="common">Two-spotted spider mite</name>
    <dbReference type="NCBI Taxonomy" id="32264"/>
    <lineage>
        <taxon>Eukaryota</taxon>
        <taxon>Metazoa</taxon>
        <taxon>Ecdysozoa</taxon>
        <taxon>Arthropoda</taxon>
        <taxon>Chelicerata</taxon>
        <taxon>Arachnida</taxon>
        <taxon>Acari</taxon>
        <taxon>Acariformes</taxon>
        <taxon>Trombidiformes</taxon>
        <taxon>Prostigmata</taxon>
        <taxon>Eleutherengona</taxon>
        <taxon>Raphignathae</taxon>
        <taxon>Tetranychoidea</taxon>
        <taxon>Tetranychidae</taxon>
        <taxon>Tetranychus</taxon>
    </lineage>
</organism>
<protein>
    <recommendedName>
        <fullName evidence="4">Ketoreductase domain-containing protein</fullName>
    </recommendedName>
</protein>
<dbReference type="HOGENOM" id="CLU_010194_9_1_1"/>
<dbReference type="Pfam" id="PF00106">
    <property type="entry name" value="adh_short"/>
    <property type="match status" value="1"/>
</dbReference>
<dbReference type="eggNOG" id="KOG1611">
    <property type="taxonomic scope" value="Eukaryota"/>
</dbReference>
<dbReference type="Proteomes" id="UP000015104">
    <property type="component" value="Unassembled WGS sequence"/>
</dbReference>
<dbReference type="PANTHER" id="PTHR43544">
    <property type="entry name" value="SHORT-CHAIN DEHYDROGENASE/REDUCTASE"/>
    <property type="match status" value="1"/>
</dbReference>
<dbReference type="AlphaFoldDB" id="T1KI54"/>
<feature type="domain" description="Ketoreductase" evidence="4">
    <location>
        <begin position="126"/>
        <end position="323"/>
    </location>
</feature>
<dbReference type="EMBL" id="CAEY01000107">
    <property type="status" value="NOT_ANNOTATED_CDS"/>
    <property type="molecule type" value="Genomic_DNA"/>
</dbReference>
<sequence length="366" mass="40019">MASTFASEFELKLIAEANNNVHILKLDVIDYNSYSNLFTELIRIVGSSGLDILINNAELLKSFEVDAVAPYLLARALTPLIKASQRKLIVAISTEAGSIEDTNASFGGFPDYNQPTNTNTKMLDVSTVLVTGSNRGIGLEFVRQLASLEPKISHVIATCRDPDAAEELKSIAKTNNNVHILKLDVIDYKSYDNLYAEVKKIVGESGLDILINNAGILIPKPHDAVTPEELLKSFEVNAVGPYVLARKLTPLIKISQRKLIVAISDEAAVIDGYSSLAQGFPAYRASKAALNMLTRTYGDHVKKDGIISVMLFPGWCKTDFGGPKARLFTDYSVSSMIKTISTLNAEKNGCFIDYSGRPVPFYITLF</sequence>
<reference evidence="6" key="1">
    <citation type="submission" date="2011-08" db="EMBL/GenBank/DDBJ databases">
        <authorList>
            <person name="Rombauts S."/>
        </authorList>
    </citation>
    <scope>NUCLEOTIDE SEQUENCE</scope>
    <source>
        <strain evidence="6">London</strain>
    </source>
</reference>
<dbReference type="EnsemblMetazoa" id="tetur12g00120.1">
    <property type="protein sequence ID" value="tetur12g00120.1"/>
    <property type="gene ID" value="tetur12g00120"/>
</dbReference>
<dbReference type="GO" id="GO:0005737">
    <property type="term" value="C:cytoplasm"/>
    <property type="evidence" value="ECO:0007669"/>
    <property type="project" value="TreeGrafter"/>
</dbReference>
<evidence type="ECO:0000256" key="2">
    <source>
        <dbReference type="ARBA" id="ARBA00023002"/>
    </source>
</evidence>
<keyword evidence="1" id="KW-0521">NADP</keyword>
<dbReference type="Gene3D" id="3.40.50.720">
    <property type="entry name" value="NAD(P)-binding Rossmann-like Domain"/>
    <property type="match status" value="2"/>
</dbReference>